<feature type="compositionally biased region" description="Polar residues" evidence="1">
    <location>
        <begin position="226"/>
        <end position="237"/>
    </location>
</feature>
<feature type="compositionally biased region" description="Basic and acidic residues" evidence="1">
    <location>
        <begin position="216"/>
        <end position="225"/>
    </location>
</feature>
<organism evidence="2 3">
    <name type="scientific">Phaeomoniella chlamydospora</name>
    <name type="common">Phaeoacremonium chlamydosporum</name>
    <dbReference type="NCBI Taxonomy" id="158046"/>
    <lineage>
        <taxon>Eukaryota</taxon>
        <taxon>Fungi</taxon>
        <taxon>Dikarya</taxon>
        <taxon>Ascomycota</taxon>
        <taxon>Pezizomycotina</taxon>
        <taxon>Eurotiomycetes</taxon>
        <taxon>Chaetothyriomycetidae</taxon>
        <taxon>Phaeomoniellales</taxon>
        <taxon>Phaeomoniellaceae</taxon>
        <taxon>Phaeomoniella</taxon>
    </lineage>
</organism>
<gene>
    <name evidence="2" type="ORF">UCRPC4_g02905</name>
</gene>
<dbReference type="AlphaFoldDB" id="A0A0G2EL03"/>
<dbReference type="Proteomes" id="UP000053317">
    <property type="component" value="Unassembled WGS sequence"/>
</dbReference>
<dbReference type="Gene3D" id="3.20.20.140">
    <property type="entry name" value="Metal-dependent hydrolases"/>
    <property type="match status" value="1"/>
</dbReference>
<sequence length="366" mass="41938">MKARALTLMSTRSQDQDLVVEAVSKLRPYSGPEEKDQSHKIMPCFGWHPWFSYQLYDDTEDDSKSPPSPIEHYESVLQPKCTDQAFIDTLPNPRSLRRFLQETESRLLSHPHSLIGEVGLDRSFRLPIAWTESEKQQRNEAYTEGSREGRPLSPYHVHLSHQKSILKAQLRLAGKHGRSVSIHSVQGHGAVFEVLQELWKGHERHVPTKRERKRQKADPGSHHTADNSLQPSQTNTSYPPPPLPYPPRICLHSYSGPLDPLHQFLNPTVPAQIYFSFSRVINYPDPQKPNPKVEAVLKDLPENRILVESDYHSAGPETDELLEWIVRKVCEIREWDTKKGVEILARNWKEFVFGNEVNAGSMESNA</sequence>
<protein>
    <submittedName>
        <fullName evidence="2">Putative cut9 interacting protein</fullName>
    </submittedName>
</protein>
<name>A0A0G2EL03_PHACM</name>
<keyword evidence="3" id="KW-1185">Reference proteome</keyword>
<feature type="region of interest" description="Disordered" evidence="1">
    <location>
        <begin position="135"/>
        <end position="154"/>
    </location>
</feature>
<evidence type="ECO:0000256" key="1">
    <source>
        <dbReference type="SAM" id="MobiDB-lite"/>
    </source>
</evidence>
<dbReference type="InterPro" id="IPR032466">
    <property type="entry name" value="Metal_Hydrolase"/>
</dbReference>
<dbReference type="Pfam" id="PF01026">
    <property type="entry name" value="TatD_DNase"/>
    <property type="match status" value="1"/>
</dbReference>
<evidence type="ECO:0000313" key="2">
    <source>
        <dbReference type="EMBL" id="KKY23457.1"/>
    </source>
</evidence>
<feature type="region of interest" description="Disordered" evidence="1">
    <location>
        <begin position="203"/>
        <end position="242"/>
    </location>
</feature>
<reference evidence="2 3" key="2">
    <citation type="submission" date="2015-05" db="EMBL/GenBank/DDBJ databases">
        <authorList>
            <person name="Morales-Cruz A."/>
            <person name="Amrine K.C."/>
            <person name="Cantu D."/>
        </authorList>
    </citation>
    <scope>NUCLEOTIDE SEQUENCE [LARGE SCALE GENOMIC DNA]</scope>
    <source>
        <strain evidence="2">UCRPC4</strain>
    </source>
</reference>
<dbReference type="EMBL" id="LCWF01000067">
    <property type="protein sequence ID" value="KKY23457.1"/>
    <property type="molecule type" value="Genomic_DNA"/>
</dbReference>
<dbReference type="GO" id="GO:0016788">
    <property type="term" value="F:hydrolase activity, acting on ester bonds"/>
    <property type="evidence" value="ECO:0007669"/>
    <property type="project" value="InterPro"/>
</dbReference>
<dbReference type="OrthoDB" id="413993at2759"/>
<dbReference type="PANTHER" id="PTHR47345">
    <property type="entry name" value="CUT9-INTERACTING PROTEIN SCN1"/>
    <property type="match status" value="1"/>
</dbReference>
<accession>A0A0G2EL03</accession>
<dbReference type="InterPro" id="IPR053044">
    <property type="entry name" value="Metallo-hydrolase/TatD-type"/>
</dbReference>
<dbReference type="InterPro" id="IPR001130">
    <property type="entry name" value="TatD-like"/>
</dbReference>
<dbReference type="PANTHER" id="PTHR47345:SF1">
    <property type="entry name" value="CUT9-INTERACTING PROTEIN SCN1"/>
    <property type="match status" value="1"/>
</dbReference>
<proteinExistence type="predicted"/>
<dbReference type="SUPFAM" id="SSF51556">
    <property type="entry name" value="Metallo-dependent hydrolases"/>
    <property type="match status" value="1"/>
</dbReference>
<comment type="caution">
    <text evidence="2">The sequence shown here is derived from an EMBL/GenBank/DDBJ whole genome shotgun (WGS) entry which is preliminary data.</text>
</comment>
<reference evidence="2 3" key="1">
    <citation type="submission" date="2015-05" db="EMBL/GenBank/DDBJ databases">
        <title>Distinctive expansion of gene families associated with plant cell wall degradation and secondary metabolism in the genomes of grapevine trunk pathogens.</title>
        <authorList>
            <person name="Lawrence D.P."/>
            <person name="Travadon R."/>
            <person name="Rolshausen P.E."/>
            <person name="Baumgartner K."/>
        </authorList>
    </citation>
    <scope>NUCLEOTIDE SEQUENCE [LARGE SCALE GENOMIC DNA]</scope>
    <source>
        <strain evidence="2">UCRPC4</strain>
    </source>
</reference>
<evidence type="ECO:0000313" key="3">
    <source>
        <dbReference type="Proteomes" id="UP000053317"/>
    </source>
</evidence>